<keyword evidence="11" id="KW-1185">Reference proteome</keyword>
<dbReference type="GO" id="GO:0004888">
    <property type="term" value="F:transmembrane signaling receptor activity"/>
    <property type="evidence" value="ECO:0007669"/>
    <property type="project" value="InterPro"/>
</dbReference>
<feature type="transmembrane region" description="Helical" evidence="7">
    <location>
        <begin position="106"/>
        <end position="128"/>
    </location>
</feature>
<dbReference type="PROSITE" id="PS50885">
    <property type="entry name" value="HAMP"/>
    <property type="match status" value="1"/>
</dbReference>
<dbReference type="SUPFAM" id="SSF58104">
    <property type="entry name" value="Methyl-accepting chemotaxis protein (MCP) signaling domain"/>
    <property type="match status" value="1"/>
</dbReference>
<keyword evidence="3 5" id="KW-0807">Transducer</keyword>
<evidence type="ECO:0000256" key="7">
    <source>
        <dbReference type="SAM" id="Phobius"/>
    </source>
</evidence>
<dbReference type="InterPro" id="IPR003660">
    <property type="entry name" value="HAMP_dom"/>
</dbReference>
<dbReference type="PROSITE" id="PS50111">
    <property type="entry name" value="CHEMOTAXIS_TRANSDUC_2"/>
    <property type="match status" value="1"/>
</dbReference>
<dbReference type="GO" id="GO:0016020">
    <property type="term" value="C:membrane"/>
    <property type="evidence" value="ECO:0007669"/>
    <property type="project" value="InterPro"/>
</dbReference>
<evidence type="ECO:0000259" key="9">
    <source>
        <dbReference type="PROSITE" id="PS50885"/>
    </source>
</evidence>
<evidence type="ECO:0000256" key="6">
    <source>
        <dbReference type="SAM" id="MobiDB-lite"/>
    </source>
</evidence>
<sequence length="623" mass="66185">MGVARPLPLDREVRYVMAKKLGRRHTRAQGTTALAEKATPPPKKQRRLSRKSRPTRNKANNEATAPADGPITTDAQAPSTAPRKAKAQRPRKSPGKGRYVSIRAKILAVVGLASLIAILITVFSGMVFTQLSNSTQTLNGIMGTHIREIDTLKQHVWNARVNAANITSTTDTNQQARFIAEVQNGFSAIDSQSELVHTLYAEIGEAPDALENFQLNYDKYRDAVNNELLEAVRLNDLTAVQAIRSSKIVPLAQSMVVSLDMLQKDAMEFANGEAVKAENNARNSTIYFFVMAGVGIALAIAATLLMARRLRANVDIVKEGMAALASGDLTHDVTVTTRDEIGDMAASLTAAQQELKKVLSAVVDNATRSAEMAQTLTASSTEVATSSQETSSQAGVVATAAEQVSGNVQTVAAGSEQMSASIREIAQNAQEATAVAQTAATTASNTNETISRLGDSSREIGDVIKTITSIAEQTNLLALNATIEAARAGEAGKGFAVVASEVKDLAGESARAADDVARRVEAIQGDTRNAIEAIGQISGIIETINNYQLTIASAVEEQTATTNEMSRSAAEAATGSAEIANNITAVAQIVDQSTHAITNINQTIESLADAAQQLRRQVEMFRF</sequence>
<evidence type="ECO:0000256" key="5">
    <source>
        <dbReference type="PROSITE-ProRule" id="PRU00284"/>
    </source>
</evidence>
<dbReference type="Pfam" id="PF00015">
    <property type="entry name" value="MCPsignal"/>
    <property type="match status" value="1"/>
</dbReference>
<evidence type="ECO:0000256" key="4">
    <source>
        <dbReference type="ARBA" id="ARBA00029447"/>
    </source>
</evidence>
<dbReference type="PRINTS" id="PR00260">
    <property type="entry name" value="CHEMTRNSDUCR"/>
</dbReference>
<dbReference type="eggNOG" id="COG0840">
    <property type="taxonomic scope" value="Bacteria"/>
</dbReference>
<dbReference type="SMART" id="SM00304">
    <property type="entry name" value="HAMP"/>
    <property type="match status" value="2"/>
</dbReference>
<feature type="compositionally biased region" description="Basic residues" evidence="6">
    <location>
        <begin position="83"/>
        <end position="95"/>
    </location>
</feature>
<feature type="domain" description="HAMP" evidence="9">
    <location>
        <begin position="308"/>
        <end position="360"/>
    </location>
</feature>
<dbReference type="Gene3D" id="1.10.287.950">
    <property type="entry name" value="Methyl-accepting chemotaxis protein"/>
    <property type="match status" value="1"/>
</dbReference>
<dbReference type="Pfam" id="PF00672">
    <property type="entry name" value="HAMP"/>
    <property type="match status" value="1"/>
</dbReference>
<feature type="compositionally biased region" description="Basic residues" evidence="6">
    <location>
        <begin position="43"/>
        <end position="56"/>
    </location>
</feature>
<dbReference type="AlphaFoldDB" id="C7QZT0"/>
<dbReference type="SMART" id="SM00283">
    <property type="entry name" value="MA"/>
    <property type="match status" value="1"/>
</dbReference>
<comment type="similarity">
    <text evidence="4">Belongs to the methyl-accepting chemotaxis (MCP) protein family.</text>
</comment>
<dbReference type="CDD" id="cd06225">
    <property type="entry name" value="HAMP"/>
    <property type="match status" value="1"/>
</dbReference>
<dbReference type="GO" id="GO:0007165">
    <property type="term" value="P:signal transduction"/>
    <property type="evidence" value="ECO:0007669"/>
    <property type="project" value="UniProtKB-KW"/>
</dbReference>
<dbReference type="EMBL" id="CP001706">
    <property type="protein sequence ID" value="ACV08086.1"/>
    <property type="molecule type" value="Genomic_DNA"/>
</dbReference>
<dbReference type="STRING" id="471856.Jden_0421"/>
<gene>
    <name evidence="10" type="ordered locus">Jden_0421</name>
</gene>
<dbReference type="InterPro" id="IPR024478">
    <property type="entry name" value="HlyB_4HB_MCP"/>
</dbReference>
<evidence type="ECO:0000259" key="8">
    <source>
        <dbReference type="PROSITE" id="PS50111"/>
    </source>
</evidence>
<dbReference type="Proteomes" id="UP000000628">
    <property type="component" value="Chromosome"/>
</dbReference>
<evidence type="ECO:0000313" key="10">
    <source>
        <dbReference type="EMBL" id="ACV08086.1"/>
    </source>
</evidence>
<evidence type="ECO:0000256" key="1">
    <source>
        <dbReference type="ARBA" id="ARBA00022692"/>
    </source>
</evidence>
<dbReference type="PANTHER" id="PTHR32089">
    <property type="entry name" value="METHYL-ACCEPTING CHEMOTAXIS PROTEIN MCPB"/>
    <property type="match status" value="1"/>
</dbReference>
<dbReference type="PANTHER" id="PTHR32089:SF112">
    <property type="entry name" value="LYSOZYME-LIKE PROTEIN-RELATED"/>
    <property type="match status" value="1"/>
</dbReference>
<dbReference type="InterPro" id="IPR004089">
    <property type="entry name" value="MCPsignal_dom"/>
</dbReference>
<feature type="region of interest" description="Disordered" evidence="6">
    <location>
        <begin position="18"/>
        <end position="97"/>
    </location>
</feature>
<evidence type="ECO:0000256" key="2">
    <source>
        <dbReference type="ARBA" id="ARBA00022989"/>
    </source>
</evidence>
<reference evidence="10 11" key="1">
    <citation type="journal article" date="2009" name="Stand. Genomic Sci.">
        <title>Complete genome sequence of Jonesia denitrificans type strain (Prevot 55134).</title>
        <authorList>
            <person name="Pukall R."/>
            <person name="Gehrich-Schroter G."/>
            <person name="Lapidus A."/>
            <person name="Nolan M."/>
            <person name="Glavina Del Rio T."/>
            <person name="Lucas S."/>
            <person name="Chen F."/>
            <person name="Tice H."/>
            <person name="Pitluck S."/>
            <person name="Cheng J.F."/>
            <person name="Copeland A."/>
            <person name="Saunders E."/>
            <person name="Brettin T."/>
            <person name="Detter J.C."/>
            <person name="Bruce D."/>
            <person name="Goodwin L."/>
            <person name="Pati A."/>
            <person name="Ivanova N."/>
            <person name="Mavromatis K."/>
            <person name="Ovchinnikova G."/>
            <person name="Chen A."/>
            <person name="Palaniappan K."/>
            <person name="Land M."/>
            <person name="Hauser L."/>
            <person name="Chang Y.J."/>
            <person name="Jeffries C.D."/>
            <person name="Chain P."/>
            <person name="Goker M."/>
            <person name="Bristow J."/>
            <person name="Eisen J.A."/>
            <person name="Markowitz V."/>
            <person name="Hugenholtz P."/>
            <person name="Kyrpides N.C."/>
            <person name="Klenk H.P."/>
            <person name="Han C."/>
        </authorList>
    </citation>
    <scope>NUCLEOTIDE SEQUENCE [LARGE SCALE GENOMIC DNA]</scope>
    <source>
        <strain evidence="11">ATCC 14870 / DSM 20603 / BCRC 15368 / CIP 55.134 / JCM 11481 / NBRC 15587 / NCTC 10816 / Prevot 55134</strain>
    </source>
</reference>
<keyword evidence="1 7" id="KW-0812">Transmembrane</keyword>
<feature type="domain" description="Methyl-accepting transducer" evidence="8">
    <location>
        <begin position="372"/>
        <end position="608"/>
    </location>
</feature>
<accession>C7QZT0</accession>
<proteinExistence type="inferred from homology"/>
<evidence type="ECO:0000313" key="11">
    <source>
        <dbReference type="Proteomes" id="UP000000628"/>
    </source>
</evidence>
<dbReference type="InterPro" id="IPR004090">
    <property type="entry name" value="Chemotax_Me-accpt_rcpt"/>
</dbReference>
<keyword evidence="7" id="KW-0472">Membrane</keyword>
<organism evidence="10 11">
    <name type="scientific">Jonesia denitrificans (strain ATCC 14870 / DSM 20603 / BCRC 15368 / CIP 55.134 / JCM 11481 / NBRC 15587 / NCTC 10816 / Prevot 55134)</name>
    <name type="common">Listeria denitrificans</name>
    <dbReference type="NCBI Taxonomy" id="471856"/>
    <lineage>
        <taxon>Bacteria</taxon>
        <taxon>Bacillati</taxon>
        <taxon>Actinomycetota</taxon>
        <taxon>Actinomycetes</taxon>
        <taxon>Micrococcales</taxon>
        <taxon>Jonesiaceae</taxon>
        <taxon>Jonesia</taxon>
    </lineage>
</organism>
<protein>
    <submittedName>
        <fullName evidence="10">Methyl-accepting chemotaxis sensory transducer</fullName>
    </submittedName>
</protein>
<dbReference type="Pfam" id="PF12729">
    <property type="entry name" value="4HB_MCP_1"/>
    <property type="match status" value="1"/>
</dbReference>
<evidence type="ECO:0000256" key="3">
    <source>
        <dbReference type="ARBA" id="ARBA00023224"/>
    </source>
</evidence>
<dbReference type="KEGG" id="jde:Jden_0421"/>
<name>C7QZT0_JONDD</name>
<dbReference type="HOGENOM" id="CLU_000445_107_27_11"/>
<feature type="transmembrane region" description="Helical" evidence="7">
    <location>
        <begin position="286"/>
        <end position="307"/>
    </location>
</feature>
<dbReference type="GO" id="GO:0006935">
    <property type="term" value="P:chemotaxis"/>
    <property type="evidence" value="ECO:0007669"/>
    <property type="project" value="InterPro"/>
</dbReference>
<keyword evidence="2 7" id="KW-1133">Transmembrane helix</keyword>